<keyword evidence="2" id="KW-0479">Metal-binding</keyword>
<proteinExistence type="predicted"/>
<reference evidence="7 8" key="1">
    <citation type="submission" date="2017-08" db="EMBL/GenBank/DDBJ databases">
        <title>Complete genome sequence of Gluconacetobacter saccharivorans CV1 isolated from Fermented Vinegar.</title>
        <authorList>
            <person name="Kim S.-Y."/>
        </authorList>
    </citation>
    <scope>NUCLEOTIDE SEQUENCE [LARGE SCALE GENOMIC DNA]</scope>
    <source>
        <strain evidence="7 8">CV1</strain>
    </source>
</reference>
<protein>
    <submittedName>
        <fullName evidence="7">Aminopyrrolnitrin oxygenase PrnD</fullName>
        <ecNumber evidence="7">1.14.13.-</ecNumber>
    </submittedName>
</protein>
<dbReference type="KEGG" id="ksc:CD178_00683"/>
<dbReference type="GO" id="GO:0046872">
    <property type="term" value="F:metal ion binding"/>
    <property type="evidence" value="ECO:0007669"/>
    <property type="project" value="UniProtKB-KW"/>
</dbReference>
<evidence type="ECO:0000256" key="4">
    <source>
        <dbReference type="ARBA" id="ARBA00023004"/>
    </source>
</evidence>
<dbReference type="Pfam" id="PF00355">
    <property type="entry name" value="Rieske"/>
    <property type="match status" value="1"/>
</dbReference>
<organism evidence="7 8">
    <name type="scientific">Komagataeibacter saccharivorans</name>
    <dbReference type="NCBI Taxonomy" id="265959"/>
    <lineage>
        <taxon>Bacteria</taxon>
        <taxon>Pseudomonadati</taxon>
        <taxon>Pseudomonadota</taxon>
        <taxon>Alphaproteobacteria</taxon>
        <taxon>Acetobacterales</taxon>
        <taxon>Acetobacteraceae</taxon>
        <taxon>Komagataeibacter</taxon>
    </lineage>
</organism>
<dbReference type="GO" id="GO:0016491">
    <property type="term" value="F:oxidoreductase activity"/>
    <property type="evidence" value="ECO:0007669"/>
    <property type="project" value="UniProtKB-KW"/>
</dbReference>
<feature type="domain" description="Rieske" evidence="6">
    <location>
        <begin position="9"/>
        <end position="105"/>
    </location>
</feature>
<dbReference type="InterPro" id="IPR017941">
    <property type="entry name" value="Rieske_2Fe-2S"/>
</dbReference>
<dbReference type="GO" id="GO:0051537">
    <property type="term" value="F:2 iron, 2 sulfur cluster binding"/>
    <property type="evidence" value="ECO:0007669"/>
    <property type="project" value="UniProtKB-KW"/>
</dbReference>
<sequence>MKRALPGSRMLCTVGDARMAPQRVLCAGRALVVWMAGERPAVLDDRCPHGNARLSAGYVLDGRIVCPAHMWGFAPDGTAHAPGTDVAAPVAHSYKCWISGDRIWVYLPHPVPQHPGAAIPV</sequence>
<dbReference type="Proteomes" id="UP000264120">
    <property type="component" value="Chromosome"/>
</dbReference>
<evidence type="ECO:0000256" key="3">
    <source>
        <dbReference type="ARBA" id="ARBA00023002"/>
    </source>
</evidence>
<evidence type="ECO:0000313" key="7">
    <source>
        <dbReference type="EMBL" id="AXY21496.1"/>
    </source>
</evidence>
<dbReference type="PANTHER" id="PTHR21266:SF60">
    <property type="entry name" value="3-KETOSTEROID-9-ALPHA-MONOOXYGENASE, OXYGENASE COMPONENT"/>
    <property type="match status" value="1"/>
</dbReference>
<dbReference type="InterPro" id="IPR050584">
    <property type="entry name" value="Cholesterol_7-desaturase"/>
</dbReference>
<dbReference type="EC" id="1.14.13.-" evidence="7"/>
<dbReference type="AlphaFoldDB" id="A0A347W9F3"/>
<dbReference type="EMBL" id="CP023036">
    <property type="protein sequence ID" value="AXY21496.1"/>
    <property type="molecule type" value="Genomic_DNA"/>
</dbReference>
<evidence type="ECO:0000256" key="2">
    <source>
        <dbReference type="ARBA" id="ARBA00022723"/>
    </source>
</evidence>
<keyword evidence="4" id="KW-0408">Iron</keyword>
<evidence type="ECO:0000259" key="6">
    <source>
        <dbReference type="PROSITE" id="PS51296"/>
    </source>
</evidence>
<dbReference type="Gene3D" id="2.102.10.10">
    <property type="entry name" value="Rieske [2Fe-2S] iron-sulphur domain"/>
    <property type="match status" value="1"/>
</dbReference>
<name>A0A347W9F3_9PROT</name>
<dbReference type="RefSeq" id="WP_118962515.1">
    <property type="nucleotide sequence ID" value="NZ_CP023036.1"/>
</dbReference>
<gene>
    <name evidence="7" type="primary">prnD</name>
    <name evidence="7" type="ORF">CD178_00683</name>
</gene>
<evidence type="ECO:0000256" key="1">
    <source>
        <dbReference type="ARBA" id="ARBA00022714"/>
    </source>
</evidence>
<dbReference type="PANTHER" id="PTHR21266">
    <property type="entry name" value="IRON-SULFUR DOMAIN CONTAINING PROTEIN"/>
    <property type="match status" value="1"/>
</dbReference>
<accession>A0A347W9F3</accession>
<dbReference type="PROSITE" id="PS51296">
    <property type="entry name" value="RIESKE"/>
    <property type="match status" value="1"/>
</dbReference>
<keyword evidence="5" id="KW-0411">Iron-sulfur</keyword>
<dbReference type="SUPFAM" id="SSF50022">
    <property type="entry name" value="ISP domain"/>
    <property type="match status" value="1"/>
</dbReference>
<keyword evidence="8" id="KW-1185">Reference proteome</keyword>
<keyword evidence="1" id="KW-0001">2Fe-2S</keyword>
<dbReference type="InterPro" id="IPR036922">
    <property type="entry name" value="Rieske_2Fe-2S_sf"/>
</dbReference>
<evidence type="ECO:0000256" key="5">
    <source>
        <dbReference type="ARBA" id="ARBA00023014"/>
    </source>
</evidence>
<evidence type="ECO:0000313" key="8">
    <source>
        <dbReference type="Proteomes" id="UP000264120"/>
    </source>
</evidence>
<keyword evidence="3 7" id="KW-0560">Oxidoreductase</keyword>
<dbReference type="OrthoDB" id="9800776at2"/>